<organism evidence="17 18">
    <name type="scientific">Thermoflexus hugenholtzii JAD2</name>
    <dbReference type="NCBI Taxonomy" id="877466"/>
    <lineage>
        <taxon>Bacteria</taxon>
        <taxon>Bacillati</taxon>
        <taxon>Chloroflexota</taxon>
        <taxon>Thermoflexia</taxon>
        <taxon>Thermoflexales</taxon>
        <taxon>Thermoflexaceae</taxon>
        <taxon>Thermoflexus</taxon>
    </lineage>
</organism>
<evidence type="ECO:0000313" key="18">
    <source>
        <dbReference type="Proteomes" id="UP000197025"/>
    </source>
</evidence>
<feature type="binding site" description="in other chain" evidence="15">
    <location>
        <begin position="185"/>
        <end position="187"/>
    </location>
    <ligand>
        <name>ADP</name>
        <dbReference type="ChEBI" id="CHEBI:456216"/>
        <note>allosteric activator; ligand shared between dimeric partners</note>
    </ligand>
</feature>
<dbReference type="GO" id="GO:0005524">
    <property type="term" value="F:ATP binding"/>
    <property type="evidence" value="ECO:0007669"/>
    <property type="project" value="UniProtKB-UniRule"/>
</dbReference>
<evidence type="ECO:0000256" key="2">
    <source>
        <dbReference type="ARBA" id="ARBA00002659"/>
    </source>
</evidence>
<comment type="catalytic activity">
    <reaction evidence="14 15">
        <text>beta-D-fructose 6-phosphate + ATP = beta-D-fructose 1,6-bisphosphate + ADP + H(+)</text>
        <dbReference type="Rhea" id="RHEA:16109"/>
        <dbReference type="ChEBI" id="CHEBI:15378"/>
        <dbReference type="ChEBI" id="CHEBI:30616"/>
        <dbReference type="ChEBI" id="CHEBI:32966"/>
        <dbReference type="ChEBI" id="CHEBI:57634"/>
        <dbReference type="ChEBI" id="CHEBI:456216"/>
        <dbReference type="EC" id="2.7.1.11"/>
    </reaction>
</comment>
<dbReference type="SUPFAM" id="SSF53784">
    <property type="entry name" value="Phosphofructokinase"/>
    <property type="match status" value="1"/>
</dbReference>
<dbReference type="GO" id="GO:0003872">
    <property type="term" value="F:6-phosphofructokinase activity"/>
    <property type="evidence" value="ECO:0007669"/>
    <property type="project" value="UniProtKB-UniRule"/>
</dbReference>
<dbReference type="InterPro" id="IPR012828">
    <property type="entry name" value="PFKA_ATP_prok"/>
</dbReference>
<comment type="function">
    <text evidence="2 15">Catalyzes the phosphorylation of D-fructose 6-phosphate to fructose 1,6-bisphosphate by ATP, the first committing step of glycolysis.</text>
</comment>
<dbReference type="AlphaFoldDB" id="A0A212QQ28"/>
<sequence>MRCIGVMTSGGDAPGMNACIRAVVRTAAYHGLRVMGIRRGFQGLIEGEIVELRPRDVGGIIQRGGTILQTARSKEFMTEEGQRKALRRLNQHGIEGLVVIGGDGSMRGALALHQRGFPVVGVPASIDNDIWGTNMSIGVDTALNTIIDAIDRLRDTASSIGRAFLVETMGRDCGYLALIAGVIGGAEMVLIPERETRLEEVARAVMDAYERGKTHALIVIAEGSPYRTTEVAKFLESHPIGFDVRITILGHIQRGGSPTAFDRLLATRMGVKAVEALLGGERGVMTALQGRDIVTIPLEEVVQRRREANLAYYDMVLMLAR</sequence>
<feature type="binding site" evidence="15">
    <location>
        <begin position="72"/>
        <end position="73"/>
    </location>
    <ligand>
        <name>ATP</name>
        <dbReference type="ChEBI" id="CHEBI:30616"/>
    </ligand>
</feature>
<comment type="pathway">
    <text evidence="4 15">Carbohydrate degradation; glycolysis; D-glyceraldehyde 3-phosphate and glycerone phosphate from D-glucose: step 3/4.</text>
</comment>
<protein>
    <recommendedName>
        <fullName evidence="15">ATP-dependent 6-phosphofructokinase</fullName>
        <shortName evidence="15">ATP-PFK</shortName>
        <shortName evidence="15">Phosphofructokinase</shortName>
        <ecNumber evidence="15">2.7.1.11</ecNumber>
    </recommendedName>
    <alternativeName>
        <fullName evidence="15">Phosphohexokinase</fullName>
    </alternativeName>
</protein>
<comment type="subcellular location">
    <subcellularLocation>
        <location evidence="3 15">Cytoplasm</location>
    </subcellularLocation>
</comment>
<evidence type="ECO:0000259" key="16">
    <source>
        <dbReference type="Pfam" id="PF00365"/>
    </source>
</evidence>
<feature type="binding site" description="in other chain" evidence="15">
    <location>
        <begin position="169"/>
        <end position="171"/>
    </location>
    <ligand>
        <name>substrate</name>
        <note>ligand shared between dimeric partners</note>
    </ligand>
</feature>
<feature type="binding site" evidence="15">
    <location>
        <begin position="102"/>
        <end position="105"/>
    </location>
    <ligand>
        <name>ATP</name>
        <dbReference type="ChEBI" id="CHEBI:30616"/>
    </ligand>
</feature>
<dbReference type="PIRSF" id="PIRSF000532">
    <property type="entry name" value="ATP_PFK_prok"/>
    <property type="match status" value="1"/>
</dbReference>
<name>A0A212QQ28_9CHLR</name>
<comment type="caution">
    <text evidence="15">Lacks conserved residue(s) required for the propagation of feature annotation.</text>
</comment>
<dbReference type="GO" id="GO:0016208">
    <property type="term" value="F:AMP binding"/>
    <property type="evidence" value="ECO:0007669"/>
    <property type="project" value="TreeGrafter"/>
</dbReference>
<evidence type="ECO:0000256" key="9">
    <source>
        <dbReference type="ARBA" id="ARBA00022741"/>
    </source>
</evidence>
<evidence type="ECO:0000256" key="14">
    <source>
        <dbReference type="ARBA" id="ARBA00048070"/>
    </source>
</evidence>
<reference evidence="18" key="1">
    <citation type="submission" date="2017-06" db="EMBL/GenBank/DDBJ databases">
        <authorList>
            <person name="Varghese N."/>
            <person name="Submissions S."/>
        </authorList>
    </citation>
    <scope>NUCLEOTIDE SEQUENCE [LARGE SCALE GENOMIC DNA]</scope>
    <source>
        <strain evidence="18">JAD2</strain>
    </source>
</reference>
<proteinExistence type="inferred from homology"/>
<dbReference type="Proteomes" id="UP000197025">
    <property type="component" value="Unassembled WGS sequence"/>
</dbReference>
<dbReference type="PANTHER" id="PTHR13697">
    <property type="entry name" value="PHOSPHOFRUCTOKINASE"/>
    <property type="match status" value="1"/>
</dbReference>
<dbReference type="InterPro" id="IPR000023">
    <property type="entry name" value="Phosphofructokinase_dom"/>
</dbReference>
<dbReference type="GO" id="GO:0042802">
    <property type="term" value="F:identical protein binding"/>
    <property type="evidence" value="ECO:0007669"/>
    <property type="project" value="TreeGrafter"/>
</dbReference>
<dbReference type="GO" id="GO:0005945">
    <property type="term" value="C:6-phosphofructokinase complex"/>
    <property type="evidence" value="ECO:0007669"/>
    <property type="project" value="TreeGrafter"/>
</dbReference>
<evidence type="ECO:0000256" key="8">
    <source>
        <dbReference type="ARBA" id="ARBA00022723"/>
    </source>
</evidence>
<evidence type="ECO:0000256" key="15">
    <source>
        <dbReference type="HAMAP-Rule" id="MF_00339"/>
    </source>
</evidence>
<dbReference type="InterPro" id="IPR012003">
    <property type="entry name" value="ATP_PFK_prok-type"/>
</dbReference>
<accession>A0A212QQ28</accession>
<evidence type="ECO:0000256" key="13">
    <source>
        <dbReference type="ARBA" id="ARBA00023152"/>
    </source>
</evidence>
<dbReference type="Gene3D" id="3.40.50.450">
    <property type="match status" value="1"/>
</dbReference>
<gene>
    <name evidence="15" type="primary">pfkA</name>
    <name evidence="17" type="ORF">SAMN02746019_00003340</name>
</gene>
<evidence type="ECO:0000313" key="17">
    <source>
        <dbReference type="EMBL" id="SNB61553.1"/>
    </source>
</evidence>
<feature type="domain" description="Phosphofructokinase" evidence="16">
    <location>
        <begin position="4"/>
        <end position="277"/>
    </location>
</feature>
<evidence type="ECO:0000256" key="5">
    <source>
        <dbReference type="ARBA" id="ARBA00022490"/>
    </source>
</evidence>
<dbReference type="FunFam" id="3.40.50.460:FF:000002">
    <property type="entry name" value="ATP-dependent 6-phosphofructokinase"/>
    <property type="match status" value="1"/>
</dbReference>
<evidence type="ECO:0000256" key="4">
    <source>
        <dbReference type="ARBA" id="ARBA00004679"/>
    </source>
</evidence>
<evidence type="ECO:0000256" key="12">
    <source>
        <dbReference type="ARBA" id="ARBA00022842"/>
    </source>
</evidence>
<evidence type="ECO:0000256" key="10">
    <source>
        <dbReference type="ARBA" id="ARBA00022777"/>
    </source>
</evidence>
<comment type="cofactor">
    <cofactor evidence="1 15">
        <name>Mg(2+)</name>
        <dbReference type="ChEBI" id="CHEBI:18420"/>
    </cofactor>
</comment>
<evidence type="ECO:0000256" key="3">
    <source>
        <dbReference type="ARBA" id="ARBA00004496"/>
    </source>
</evidence>
<feature type="binding site" description="in other chain" evidence="15">
    <location>
        <begin position="251"/>
        <end position="254"/>
    </location>
    <ligand>
        <name>substrate</name>
        <note>ligand shared between dimeric partners</note>
    </ligand>
</feature>
<feature type="binding site" description="in other chain" evidence="15">
    <location>
        <position position="154"/>
    </location>
    <ligand>
        <name>ADP</name>
        <dbReference type="ChEBI" id="CHEBI:456216"/>
        <note>allosteric activator; ligand shared between dimeric partners</note>
    </ligand>
</feature>
<feature type="binding site" evidence="15">
    <location>
        <position position="11"/>
    </location>
    <ligand>
        <name>ATP</name>
        <dbReference type="ChEBI" id="CHEBI:30616"/>
    </ligand>
</feature>
<keyword evidence="6 15" id="KW-0021">Allosteric enzyme</keyword>
<dbReference type="EC" id="2.7.1.11" evidence="15"/>
<dbReference type="Gene3D" id="3.40.50.460">
    <property type="entry name" value="Phosphofructokinase domain"/>
    <property type="match status" value="1"/>
</dbReference>
<comment type="activity regulation">
    <text evidence="15">Allosterically activated by ADP and other diphosphonucleosides, and allosterically inhibited by phosphoenolpyruvate.</text>
</comment>
<dbReference type="UniPathway" id="UPA00109">
    <property type="reaction ID" value="UER00182"/>
</dbReference>
<evidence type="ECO:0000256" key="7">
    <source>
        <dbReference type="ARBA" id="ARBA00022679"/>
    </source>
</evidence>
<comment type="subunit">
    <text evidence="15">Homotetramer.</text>
</comment>
<keyword evidence="11 15" id="KW-0067">ATP-binding</keyword>
<keyword evidence="5 15" id="KW-0963">Cytoplasm</keyword>
<keyword evidence="10 15" id="KW-0418">Kinase</keyword>
<dbReference type="GO" id="GO:0006002">
    <property type="term" value="P:fructose 6-phosphate metabolic process"/>
    <property type="evidence" value="ECO:0007669"/>
    <property type="project" value="UniProtKB-UniRule"/>
</dbReference>
<keyword evidence="9 15" id="KW-0547">Nucleotide-binding</keyword>
<keyword evidence="8 15" id="KW-0479">Metal-binding</keyword>
<evidence type="ECO:0000256" key="11">
    <source>
        <dbReference type="ARBA" id="ARBA00022840"/>
    </source>
</evidence>
<feature type="binding site" evidence="15">
    <location>
        <position position="162"/>
    </location>
    <ligand>
        <name>substrate</name>
        <note>ligand shared between dimeric partners</note>
    </ligand>
</feature>
<dbReference type="PANTHER" id="PTHR13697:SF4">
    <property type="entry name" value="ATP-DEPENDENT 6-PHOSPHOFRUCTOKINASE"/>
    <property type="match status" value="1"/>
</dbReference>
<feature type="binding site" description="in other chain" evidence="15">
    <location>
        <begin position="125"/>
        <end position="127"/>
    </location>
    <ligand>
        <name>substrate</name>
        <note>ligand shared between dimeric partners</note>
    </ligand>
</feature>
<dbReference type="GO" id="GO:0061621">
    <property type="term" value="P:canonical glycolysis"/>
    <property type="evidence" value="ECO:0007669"/>
    <property type="project" value="TreeGrafter"/>
</dbReference>
<dbReference type="InterPro" id="IPR022953">
    <property type="entry name" value="ATP_PFK"/>
</dbReference>
<dbReference type="PRINTS" id="PR00476">
    <property type="entry name" value="PHFRCTKINASE"/>
</dbReference>
<feature type="binding site" evidence="15">
    <location>
        <position position="245"/>
    </location>
    <ligand>
        <name>substrate</name>
        <note>ligand shared between dimeric partners</note>
    </ligand>
</feature>
<feature type="binding site" description="in other chain" evidence="15">
    <location>
        <begin position="213"/>
        <end position="215"/>
    </location>
    <ligand>
        <name>ADP</name>
        <dbReference type="ChEBI" id="CHEBI:456216"/>
        <note>allosteric activator; ligand shared between dimeric partners</note>
    </ligand>
</feature>
<feature type="binding site" evidence="15">
    <location>
        <position position="103"/>
    </location>
    <ligand>
        <name>Mg(2+)</name>
        <dbReference type="ChEBI" id="CHEBI:18420"/>
        <note>catalytic</note>
    </ligand>
</feature>
<dbReference type="InParanoid" id="A0A212QQ28"/>
<dbReference type="PROSITE" id="PS00433">
    <property type="entry name" value="PHOSPHOFRUCTOKINASE"/>
    <property type="match status" value="1"/>
</dbReference>
<feature type="binding site" description="in other chain" evidence="15">
    <location>
        <position position="222"/>
    </location>
    <ligand>
        <name>substrate</name>
        <note>ligand shared between dimeric partners</note>
    </ligand>
</feature>
<feature type="binding site" description="in other chain" evidence="15">
    <location>
        <position position="211"/>
    </location>
    <ligand>
        <name>ADP</name>
        <dbReference type="ChEBI" id="CHEBI:456216"/>
        <note>allosteric activator; ligand shared between dimeric partners</note>
    </ligand>
</feature>
<dbReference type="NCBIfam" id="NF002872">
    <property type="entry name" value="PRK03202.1"/>
    <property type="match status" value="1"/>
</dbReference>
<dbReference type="GO" id="GO:0046872">
    <property type="term" value="F:metal ion binding"/>
    <property type="evidence" value="ECO:0007669"/>
    <property type="project" value="UniProtKB-KW"/>
</dbReference>
<dbReference type="EMBL" id="FYEK01000015">
    <property type="protein sequence ID" value="SNB61553.1"/>
    <property type="molecule type" value="Genomic_DNA"/>
</dbReference>
<dbReference type="GO" id="GO:0048029">
    <property type="term" value="F:monosaccharide binding"/>
    <property type="evidence" value="ECO:0007669"/>
    <property type="project" value="TreeGrafter"/>
</dbReference>
<keyword evidence="7 15" id="KW-0808">Transferase</keyword>
<keyword evidence="13 15" id="KW-0324">Glycolysis</keyword>
<dbReference type="FunFam" id="3.40.50.450:FF:000001">
    <property type="entry name" value="ATP-dependent 6-phosphofructokinase"/>
    <property type="match status" value="1"/>
</dbReference>
<dbReference type="RefSeq" id="WP_088570529.1">
    <property type="nucleotide sequence ID" value="NZ_FYEK01000015.1"/>
</dbReference>
<dbReference type="NCBIfam" id="TIGR02482">
    <property type="entry name" value="PFKA_ATP"/>
    <property type="match status" value="1"/>
</dbReference>
<dbReference type="Pfam" id="PF00365">
    <property type="entry name" value="PFK"/>
    <property type="match status" value="1"/>
</dbReference>
<evidence type="ECO:0000256" key="6">
    <source>
        <dbReference type="ARBA" id="ARBA00022533"/>
    </source>
</evidence>
<dbReference type="GO" id="GO:0070095">
    <property type="term" value="F:fructose-6-phosphate binding"/>
    <property type="evidence" value="ECO:0007669"/>
    <property type="project" value="TreeGrafter"/>
</dbReference>
<feature type="binding site" evidence="15">
    <location>
        <begin position="21"/>
        <end position="25"/>
    </location>
    <ligand>
        <name>ADP</name>
        <dbReference type="ChEBI" id="CHEBI:456216"/>
        <note>allosteric activator; ligand shared between dimeric partners</note>
    </ligand>
</feature>
<dbReference type="GO" id="GO:0030388">
    <property type="term" value="P:fructose 1,6-bisphosphate metabolic process"/>
    <property type="evidence" value="ECO:0007669"/>
    <property type="project" value="TreeGrafter"/>
</dbReference>
<comment type="similarity">
    <text evidence="15">Belongs to the phosphofructokinase type A (PFKA) family. ATP-dependent PFK group I subfamily. Prokaryotic clade 'B1' sub-subfamily.</text>
</comment>
<keyword evidence="12 15" id="KW-0460">Magnesium</keyword>
<dbReference type="OrthoDB" id="9802503at2"/>
<keyword evidence="18" id="KW-1185">Reference proteome</keyword>
<dbReference type="InterPro" id="IPR015912">
    <property type="entry name" value="Phosphofructokinase_CS"/>
</dbReference>
<dbReference type="HAMAP" id="MF_00339">
    <property type="entry name" value="Phosphofructokinase_I_B1"/>
    <property type="match status" value="1"/>
</dbReference>
<dbReference type="InterPro" id="IPR035966">
    <property type="entry name" value="PKF_sf"/>
</dbReference>
<evidence type="ECO:0000256" key="1">
    <source>
        <dbReference type="ARBA" id="ARBA00001946"/>
    </source>
</evidence>
<dbReference type="FunCoup" id="A0A212QQ28">
    <property type="interactions" value="316"/>
</dbReference>
<feature type="active site" description="Proton acceptor" evidence="15">
    <location>
        <position position="127"/>
    </location>
</feature>